<keyword evidence="5 6" id="KW-0472">Membrane</keyword>
<dbReference type="AlphaFoldDB" id="A0A401PX00"/>
<gene>
    <name evidence="7" type="ORF">scyTo_0017636</name>
</gene>
<evidence type="ECO:0000256" key="1">
    <source>
        <dbReference type="ARBA" id="ARBA00004141"/>
    </source>
</evidence>
<keyword evidence="4 6" id="KW-1133">Transmembrane helix</keyword>
<protein>
    <recommendedName>
        <fullName evidence="9">Peripheral myelin protein 22</fullName>
    </recommendedName>
</protein>
<dbReference type="InterPro" id="IPR004032">
    <property type="entry name" value="PMP22_EMP_MP20"/>
</dbReference>
<accession>A0A401PX00</accession>
<comment type="caution">
    <text evidence="7">The sequence shown here is derived from an EMBL/GenBank/DDBJ whole genome shotgun (WGS) entry which is preliminary data.</text>
</comment>
<sequence>MEHGLGEFQGIQCRLWIAPGSKTTPWIHNAAVTNLNLPAASDGHHPALHLHSSQQYLQTVQAGMVLAVIFACCGLLIFICQLFTLKKGNRFIFTGLFQLLSCLCLMTAASVYTVHFHSNDENGSYGSSYILAWICFPLTLISSIMYVILRKRE</sequence>
<feature type="transmembrane region" description="Helical" evidence="6">
    <location>
        <begin position="60"/>
        <end position="79"/>
    </location>
</feature>
<evidence type="ECO:0008006" key="9">
    <source>
        <dbReference type="Google" id="ProtNLM"/>
    </source>
</evidence>
<reference evidence="7 8" key="1">
    <citation type="journal article" date="2018" name="Nat. Ecol. Evol.">
        <title>Shark genomes provide insights into elasmobranch evolution and the origin of vertebrates.</title>
        <authorList>
            <person name="Hara Y"/>
            <person name="Yamaguchi K"/>
            <person name="Onimaru K"/>
            <person name="Kadota M"/>
            <person name="Koyanagi M"/>
            <person name="Keeley SD"/>
            <person name="Tatsumi K"/>
            <person name="Tanaka K"/>
            <person name="Motone F"/>
            <person name="Kageyama Y"/>
            <person name="Nozu R"/>
            <person name="Adachi N"/>
            <person name="Nishimura O"/>
            <person name="Nakagawa R"/>
            <person name="Tanegashima C"/>
            <person name="Kiyatake I"/>
            <person name="Matsumoto R"/>
            <person name="Murakumo K"/>
            <person name="Nishida K"/>
            <person name="Terakita A"/>
            <person name="Kuratani S"/>
            <person name="Sato K"/>
            <person name="Hyodo S Kuraku.S."/>
        </authorList>
    </citation>
    <scope>NUCLEOTIDE SEQUENCE [LARGE SCALE GENOMIC DNA]</scope>
</reference>
<comment type="similarity">
    <text evidence="2 6">Belongs to the PMP-22/EMP/MP20 family.</text>
</comment>
<dbReference type="OrthoDB" id="9939098at2759"/>
<dbReference type="PANTHER" id="PTHR10671">
    <property type="entry name" value="EPITHELIAL MEMBRANE PROTEIN-RELATED"/>
    <property type="match status" value="1"/>
</dbReference>
<dbReference type="Gene3D" id="1.20.140.150">
    <property type="match status" value="1"/>
</dbReference>
<dbReference type="PANTHER" id="PTHR10671:SF85">
    <property type="entry name" value="EPITHELIAL MEMBRANE PROTEIN 1"/>
    <property type="match status" value="1"/>
</dbReference>
<organism evidence="7 8">
    <name type="scientific">Scyliorhinus torazame</name>
    <name type="common">Cloudy catshark</name>
    <name type="synonym">Catulus torazame</name>
    <dbReference type="NCBI Taxonomy" id="75743"/>
    <lineage>
        <taxon>Eukaryota</taxon>
        <taxon>Metazoa</taxon>
        <taxon>Chordata</taxon>
        <taxon>Craniata</taxon>
        <taxon>Vertebrata</taxon>
        <taxon>Chondrichthyes</taxon>
        <taxon>Elasmobranchii</taxon>
        <taxon>Galeomorphii</taxon>
        <taxon>Galeoidea</taxon>
        <taxon>Carcharhiniformes</taxon>
        <taxon>Scyliorhinidae</taxon>
        <taxon>Scyliorhinus</taxon>
    </lineage>
</organism>
<evidence type="ECO:0000256" key="4">
    <source>
        <dbReference type="ARBA" id="ARBA00022989"/>
    </source>
</evidence>
<evidence type="ECO:0000256" key="6">
    <source>
        <dbReference type="RuleBase" id="RU363088"/>
    </source>
</evidence>
<evidence type="ECO:0000256" key="2">
    <source>
        <dbReference type="ARBA" id="ARBA00006864"/>
    </source>
</evidence>
<proteinExistence type="inferred from homology"/>
<evidence type="ECO:0000313" key="7">
    <source>
        <dbReference type="EMBL" id="GCB77659.1"/>
    </source>
</evidence>
<dbReference type="PRINTS" id="PR01453">
    <property type="entry name" value="EPMEMFAMILY"/>
</dbReference>
<dbReference type="OMA" id="FVNNSWH"/>
<dbReference type="InterPro" id="IPR050579">
    <property type="entry name" value="PMP-22/EMP/MP20-like"/>
</dbReference>
<comment type="caution">
    <text evidence="6">Lacks conserved residue(s) required for the propagation of feature annotation.</text>
</comment>
<comment type="subcellular location">
    <subcellularLocation>
        <location evidence="1 6">Membrane</location>
        <topology evidence="1 6">Multi-pass membrane protein</topology>
    </subcellularLocation>
</comment>
<feature type="transmembrane region" description="Helical" evidence="6">
    <location>
        <begin position="126"/>
        <end position="149"/>
    </location>
</feature>
<keyword evidence="3 6" id="KW-0812">Transmembrane</keyword>
<dbReference type="STRING" id="75743.A0A401PX00"/>
<name>A0A401PX00_SCYTO</name>
<evidence type="ECO:0000256" key="5">
    <source>
        <dbReference type="ARBA" id="ARBA00023136"/>
    </source>
</evidence>
<dbReference type="Pfam" id="PF00822">
    <property type="entry name" value="PMP22_Claudin"/>
    <property type="match status" value="1"/>
</dbReference>
<dbReference type="EMBL" id="BFAA01011619">
    <property type="protein sequence ID" value="GCB77659.1"/>
    <property type="molecule type" value="Genomic_DNA"/>
</dbReference>
<feature type="transmembrane region" description="Helical" evidence="6">
    <location>
        <begin position="91"/>
        <end position="114"/>
    </location>
</feature>
<keyword evidence="8" id="KW-1185">Reference proteome</keyword>
<evidence type="ECO:0000313" key="8">
    <source>
        <dbReference type="Proteomes" id="UP000288216"/>
    </source>
</evidence>
<dbReference type="GO" id="GO:0005886">
    <property type="term" value="C:plasma membrane"/>
    <property type="evidence" value="ECO:0007669"/>
    <property type="project" value="TreeGrafter"/>
</dbReference>
<dbReference type="Proteomes" id="UP000288216">
    <property type="component" value="Unassembled WGS sequence"/>
</dbReference>
<evidence type="ECO:0000256" key="3">
    <source>
        <dbReference type="ARBA" id="ARBA00022692"/>
    </source>
</evidence>
<dbReference type="PROSITE" id="PS01222">
    <property type="entry name" value="PMP22_2"/>
    <property type="match status" value="1"/>
</dbReference>
<dbReference type="InterPro" id="IPR004031">
    <property type="entry name" value="PMP22/EMP/MP20/Claudin"/>
</dbReference>